<evidence type="ECO:0000313" key="2">
    <source>
        <dbReference type="Proteomes" id="UP001558652"/>
    </source>
</evidence>
<dbReference type="EMBL" id="JBFDAA010000013">
    <property type="protein sequence ID" value="KAL1122804.1"/>
    <property type="molecule type" value="Genomic_DNA"/>
</dbReference>
<dbReference type="AlphaFoldDB" id="A0ABD0YUC7"/>
<keyword evidence="2" id="KW-1185">Reference proteome</keyword>
<protein>
    <submittedName>
        <fullName evidence="1">Uncharacterized protein</fullName>
    </submittedName>
</protein>
<dbReference type="Proteomes" id="UP001558652">
    <property type="component" value="Unassembled WGS sequence"/>
</dbReference>
<sequence>MASKRRNMFQKNKTQETTENVSGKCQPLFPGGVRNKCSHNNYQVCCETSHDPSKQTSGCSRSADYQSTSWCMPSWDYEIPPKECTPALCQPFRSQNVIADCYYNNYPVLCQNMMHPGTRAYLRCSNQLDIQPVETVCLPTGEWRQPLPE</sequence>
<proteinExistence type="predicted"/>
<comment type="caution">
    <text evidence="1">The sequence shown here is derived from an EMBL/GenBank/DDBJ whole genome shotgun (WGS) entry which is preliminary data.</text>
</comment>
<reference evidence="1 2" key="1">
    <citation type="submission" date="2024-07" db="EMBL/GenBank/DDBJ databases">
        <title>Chromosome-level genome assembly of the water stick insect Ranatra chinensis (Heteroptera: Nepidae).</title>
        <authorList>
            <person name="Liu X."/>
        </authorList>
    </citation>
    <scope>NUCLEOTIDE SEQUENCE [LARGE SCALE GENOMIC DNA]</scope>
    <source>
        <strain evidence="1">Cailab_2021Rc</strain>
        <tissue evidence="1">Muscle</tissue>
    </source>
</reference>
<evidence type="ECO:0000313" key="1">
    <source>
        <dbReference type="EMBL" id="KAL1122804.1"/>
    </source>
</evidence>
<name>A0ABD0YUC7_9HEMI</name>
<organism evidence="1 2">
    <name type="scientific">Ranatra chinensis</name>
    <dbReference type="NCBI Taxonomy" id="642074"/>
    <lineage>
        <taxon>Eukaryota</taxon>
        <taxon>Metazoa</taxon>
        <taxon>Ecdysozoa</taxon>
        <taxon>Arthropoda</taxon>
        <taxon>Hexapoda</taxon>
        <taxon>Insecta</taxon>
        <taxon>Pterygota</taxon>
        <taxon>Neoptera</taxon>
        <taxon>Paraneoptera</taxon>
        <taxon>Hemiptera</taxon>
        <taxon>Heteroptera</taxon>
        <taxon>Panheteroptera</taxon>
        <taxon>Nepomorpha</taxon>
        <taxon>Nepidae</taxon>
        <taxon>Ranatrinae</taxon>
        <taxon>Ranatra</taxon>
    </lineage>
</organism>
<accession>A0ABD0YUC7</accession>
<gene>
    <name evidence="1" type="ORF">AAG570_003130</name>
</gene>